<keyword evidence="3" id="KW-1185">Reference proteome</keyword>
<sequence>MEKQHWARRIRAYRKLKGYTQQSFANELGVSVSLLGDVERGTRIPDEEFIEKVTEALGISKHELQSG</sequence>
<evidence type="ECO:0000313" key="2">
    <source>
        <dbReference type="EMBL" id="MFC5714485.1"/>
    </source>
</evidence>
<comment type="caution">
    <text evidence="2">The sequence shown here is derived from an EMBL/GenBank/DDBJ whole genome shotgun (WGS) entry which is preliminary data.</text>
</comment>
<protein>
    <submittedName>
        <fullName evidence="2">Helix-turn-helix domain-containing protein</fullName>
    </submittedName>
</protein>
<reference evidence="3" key="1">
    <citation type="journal article" date="2019" name="Int. J. Syst. Evol. Microbiol.">
        <title>The Global Catalogue of Microorganisms (GCM) 10K type strain sequencing project: providing services to taxonomists for standard genome sequencing and annotation.</title>
        <authorList>
            <consortium name="The Broad Institute Genomics Platform"/>
            <consortium name="The Broad Institute Genome Sequencing Center for Infectious Disease"/>
            <person name="Wu L."/>
            <person name="Ma J."/>
        </authorList>
    </citation>
    <scope>NUCLEOTIDE SEQUENCE [LARGE SCALE GENOMIC DNA]</scope>
    <source>
        <strain evidence="3">CECT 7184</strain>
    </source>
</reference>
<dbReference type="PROSITE" id="PS50943">
    <property type="entry name" value="HTH_CROC1"/>
    <property type="match status" value="1"/>
</dbReference>
<dbReference type="Pfam" id="PF01381">
    <property type="entry name" value="HTH_3"/>
    <property type="match status" value="1"/>
</dbReference>
<gene>
    <name evidence="2" type="ORF">ACFPU1_17205</name>
</gene>
<accession>A0ABW0YSY4</accession>
<evidence type="ECO:0000313" key="3">
    <source>
        <dbReference type="Proteomes" id="UP001596142"/>
    </source>
</evidence>
<evidence type="ECO:0000259" key="1">
    <source>
        <dbReference type="PROSITE" id="PS50943"/>
    </source>
</evidence>
<proteinExistence type="predicted"/>
<feature type="domain" description="HTH cro/C1-type" evidence="1">
    <location>
        <begin position="10"/>
        <end position="64"/>
    </location>
</feature>
<dbReference type="InterPro" id="IPR010982">
    <property type="entry name" value="Lambda_DNA-bd_dom_sf"/>
</dbReference>
<dbReference type="InterPro" id="IPR001387">
    <property type="entry name" value="Cro/C1-type_HTH"/>
</dbReference>
<dbReference type="SUPFAM" id="SSF47413">
    <property type="entry name" value="lambda repressor-like DNA-binding domains"/>
    <property type="match status" value="1"/>
</dbReference>
<organism evidence="2 3">
    <name type="scientific">Thalassorhabdus alkalitolerans</name>
    <dbReference type="NCBI Taxonomy" id="2282697"/>
    <lineage>
        <taxon>Bacteria</taxon>
        <taxon>Bacillati</taxon>
        <taxon>Bacillota</taxon>
        <taxon>Bacilli</taxon>
        <taxon>Bacillales</taxon>
        <taxon>Bacillaceae</taxon>
        <taxon>Thalassorhabdus</taxon>
    </lineage>
</organism>
<dbReference type="CDD" id="cd00093">
    <property type="entry name" value="HTH_XRE"/>
    <property type="match status" value="1"/>
</dbReference>
<dbReference type="Gene3D" id="1.10.260.40">
    <property type="entry name" value="lambda repressor-like DNA-binding domains"/>
    <property type="match status" value="1"/>
</dbReference>
<dbReference type="Proteomes" id="UP001596142">
    <property type="component" value="Unassembled WGS sequence"/>
</dbReference>
<dbReference type="RefSeq" id="WP_054637361.1">
    <property type="nucleotide sequence ID" value="NZ_JBHSOZ010000017.1"/>
</dbReference>
<name>A0ABW0YSY4_9BACI</name>
<dbReference type="SMART" id="SM00530">
    <property type="entry name" value="HTH_XRE"/>
    <property type="match status" value="1"/>
</dbReference>
<dbReference type="EMBL" id="JBHSOZ010000017">
    <property type="protein sequence ID" value="MFC5714485.1"/>
    <property type="molecule type" value="Genomic_DNA"/>
</dbReference>